<dbReference type="Proteomes" id="UP000314294">
    <property type="component" value="Unassembled WGS sequence"/>
</dbReference>
<feature type="region of interest" description="Disordered" evidence="1">
    <location>
        <begin position="52"/>
        <end position="107"/>
    </location>
</feature>
<name>A0A4Z2JA34_9TELE</name>
<dbReference type="OrthoDB" id="10548377at2759"/>
<dbReference type="EMBL" id="SRLO01000013">
    <property type="protein sequence ID" value="TNN86791.1"/>
    <property type="molecule type" value="Genomic_DNA"/>
</dbReference>
<reference evidence="2 3" key="1">
    <citation type="submission" date="2019-03" db="EMBL/GenBank/DDBJ databases">
        <title>First draft genome of Liparis tanakae, snailfish: a comprehensive survey of snailfish specific genes.</title>
        <authorList>
            <person name="Kim W."/>
            <person name="Song I."/>
            <person name="Jeong J.-H."/>
            <person name="Kim D."/>
            <person name="Kim S."/>
            <person name="Ryu S."/>
            <person name="Song J.Y."/>
            <person name="Lee S.K."/>
        </authorList>
    </citation>
    <scope>NUCLEOTIDE SEQUENCE [LARGE SCALE GENOMIC DNA]</scope>
    <source>
        <tissue evidence="2">Muscle</tissue>
    </source>
</reference>
<sequence length="139" mass="14737">MEEGQLLHLLFNSLSSRIGCTFSRTVSPDWRIISTISSLLLFSTLIPLISTSRSPGTRPRARSLVPAHGSAKCTTRRHTPPSGSRSSMVVLRKEKPKSPVLRRCSSSSLGFGIGGATSTGNCRSAPGKVFSTSSGMSTA</sequence>
<evidence type="ECO:0000313" key="2">
    <source>
        <dbReference type="EMBL" id="TNN86791.1"/>
    </source>
</evidence>
<gene>
    <name evidence="2" type="ORF">EYF80_002974</name>
</gene>
<accession>A0A4Z2JA34</accession>
<evidence type="ECO:0000256" key="1">
    <source>
        <dbReference type="SAM" id="MobiDB-lite"/>
    </source>
</evidence>
<keyword evidence="3" id="KW-1185">Reference proteome</keyword>
<dbReference type="AlphaFoldDB" id="A0A4Z2JA34"/>
<comment type="caution">
    <text evidence="2">The sequence shown here is derived from an EMBL/GenBank/DDBJ whole genome shotgun (WGS) entry which is preliminary data.</text>
</comment>
<evidence type="ECO:0000313" key="3">
    <source>
        <dbReference type="Proteomes" id="UP000314294"/>
    </source>
</evidence>
<proteinExistence type="predicted"/>
<protein>
    <submittedName>
        <fullName evidence="2">Uncharacterized protein</fullName>
    </submittedName>
</protein>
<organism evidence="2 3">
    <name type="scientific">Liparis tanakae</name>
    <name type="common">Tanaka's snailfish</name>
    <dbReference type="NCBI Taxonomy" id="230148"/>
    <lineage>
        <taxon>Eukaryota</taxon>
        <taxon>Metazoa</taxon>
        <taxon>Chordata</taxon>
        <taxon>Craniata</taxon>
        <taxon>Vertebrata</taxon>
        <taxon>Euteleostomi</taxon>
        <taxon>Actinopterygii</taxon>
        <taxon>Neopterygii</taxon>
        <taxon>Teleostei</taxon>
        <taxon>Neoteleostei</taxon>
        <taxon>Acanthomorphata</taxon>
        <taxon>Eupercaria</taxon>
        <taxon>Perciformes</taxon>
        <taxon>Cottioidei</taxon>
        <taxon>Cottales</taxon>
        <taxon>Liparidae</taxon>
        <taxon>Liparis</taxon>
    </lineage>
</organism>